<keyword evidence="5" id="KW-1185">Reference proteome</keyword>
<protein>
    <submittedName>
        <fullName evidence="4">Uncharacterized protein</fullName>
    </submittedName>
</protein>
<dbReference type="AlphaFoldDB" id="A0A0D3CLF9"/>
<dbReference type="InterPro" id="IPR025724">
    <property type="entry name" value="GAG-pre-integrase_dom"/>
</dbReference>
<dbReference type="Proteomes" id="UP000032141">
    <property type="component" value="Chromosome C5"/>
</dbReference>
<accession>A0A0D3CLF9</accession>
<dbReference type="Gramene" id="Bo5g137450.1">
    <property type="protein sequence ID" value="Bo5g137450.1"/>
    <property type="gene ID" value="Bo5g137450"/>
</dbReference>
<dbReference type="STRING" id="109376.A0A0D3CLF9"/>
<evidence type="ECO:0000259" key="2">
    <source>
        <dbReference type="Pfam" id="PF13976"/>
    </source>
</evidence>
<feature type="domain" description="Retrovirus-related Pol polyprotein from transposon TNT 1-94-like beta-barrel" evidence="3">
    <location>
        <begin position="6"/>
        <end position="63"/>
    </location>
</feature>
<dbReference type="Pfam" id="PF13976">
    <property type="entry name" value="gag_pre-integrs"/>
    <property type="match status" value="1"/>
</dbReference>
<dbReference type="Pfam" id="PF22936">
    <property type="entry name" value="Pol_BBD"/>
    <property type="match status" value="1"/>
</dbReference>
<evidence type="ECO:0000259" key="3">
    <source>
        <dbReference type="Pfam" id="PF22936"/>
    </source>
</evidence>
<feature type="compositionally biased region" description="Basic and acidic residues" evidence="1">
    <location>
        <begin position="158"/>
        <end position="167"/>
    </location>
</feature>
<evidence type="ECO:0000256" key="1">
    <source>
        <dbReference type="SAM" id="MobiDB-lite"/>
    </source>
</evidence>
<dbReference type="InterPro" id="IPR054722">
    <property type="entry name" value="PolX-like_BBD"/>
</dbReference>
<organism evidence="4 5">
    <name type="scientific">Brassica oleracea var. oleracea</name>
    <dbReference type="NCBI Taxonomy" id="109376"/>
    <lineage>
        <taxon>Eukaryota</taxon>
        <taxon>Viridiplantae</taxon>
        <taxon>Streptophyta</taxon>
        <taxon>Embryophyta</taxon>
        <taxon>Tracheophyta</taxon>
        <taxon>Spermatophyta</taxon>
        <taxon>Magnoliopsida</taxon>
        <taxon>eudicotyledons</taxon>
        <taxon>Gunneridae</taxon>
        <taxon>Pentapetalae</taxon>
        <taxon>rosids</taxon>
        <taxon>malvids</taxon>
        <taxon>Brassicales</taxon>
        <taxon>Brassicaceae</taxon>
        <taxon>Brassiceae</taxon>
        <taxon>Brassica</taxon>
    </lineage>
</organism>
<dbReference type="eggNOG" id="KOG0017">
    <property type="taxonomic scope" value="Eukaryota"/>
</dbReference>
<dbReference type="eggNOG" id="KOG1603">
    <property type="taxonomic scope" value="Eukaryota"/>
</dbReference>
<feature type="region of interest" description="Disordered" evidence="1">
    <location>
        <begin position="121"/>
        <end position="178"/>
    </location>
</feature>
<dbReference type="HOGENOM" id="CLU_850861_0_0_1"/>
<evidence type="ECO:0000313" key="5">
    <source>
        <dbReference type="Proteomes" id="UP000032141"/>
    </source>
</evidence>
<feature type="domain" description="GAG-pre-integrase" evidence="2">
    <location>
        <begin position="75"/>
        <end position="118"/>
    </location>
</feature>
<sequence length="327" mass="34368">MENYVAGNYGKVYLADGLPLDIVGIGDINLKMSDGRVWKITKVRHVPKLMRNMISVGQLDDTGHDVNFGGGAWKTKLCHCMLGHMSEKGMKLVVENGALPDLKTVDHQMCESCILGKQKRKDNCKGEKGGEKKGDGKKGDGGGGDKVKSSGGGGGGGEVHHYDDGPKKGGGKSKGGAHDIDELMKQIKAGGGANKGNHNHSAKGMGGPMGQGVPIGMMGPMGHQGGGAFPAVQGLPMSGGGGYYPPPPQAMNQQQYMQMMMQQQQKQQAAAYGGYGGGHGGDMYHPMMYARPYPAVNYAHPPPMPPPHSGPYTDMFSDENPAGCSIM</sequence>
<feature type="compositionally biased region" description="Basic and acidic residues" evidence="1">
    <location>
        <begin position="121"/>
        <end position="148"/>
    </location>
</feature>
<evidence type="ECO:0000313" key="4">
    <source>
        <dbReference type="EnsemblPlants" id="Bo5g137450.1"/>
    </source>
</evidence>
<reference evidence="4 5" key="1">
    <citation type="journal article" date="2014" name="Genome Biol.">
        <title>Transcriptome and methylome profiling reveals relics of genome dominance in the mesopolyploid Brassica oleracea.</title>
        <authorList>
            <person name="Parkin I.A."/>
            <person name="Koh C."/>
            <person name="Tang H."/>
            <person name="Robinson S.J."/>
            <person name="Kagale S."/>
            <person name="Clarke W.E."/>
            <person name="Town C.D."/>
            <person name="Nixon J."/>
            <person name="Krishnakumar V."/>
            <person name="Bidwell S.L."/>
            <person name="Denoeud F."/>
            <person name="Belcram H."/>
            <person name="Links M.G."/>
            <person name="Just J."/>
            <person name="Clarke C."/>
            <person name="Bender T."/>
            <person name="Huebert T."/>
            <person name="Mason A.S."/>
            <person name="Pires J.C."/>
            <person name="Barker G."/>
            <person name="Moore J."/>
            <person name="Walley P.G."/>
            <person name="Manoli S."/>
            <person name="Batley J."/>
            <person name="Edwards D."/>
            <person name="Nelson M.N."/>
            <person name="Wang X."/>
            <person name="Paterson A.H."/>
            <person name="King G."/>
            <person name="Bancroft I."/>
            <person name="Chalhoub B."/>
            <person name="Sharpe A.G."/>
        </authorList>
    </citation>
    <scope>NUCLEOTIDE SEQUENCE</scope>
    <source>
        <strain evidence="4 5">cv. TO1000</strain>
    </source>
</reference>
<dbReference type="OMA" id="PSSCNIM"/>
<dbReference type="EnsemblPlants" id="Bo5g137450.1">
    <property type="protein sequence ID" value="Bo5g137450.1"/>
    <property type="gene ID" value="Bo5g137450"/>
</dbReference>
<name>A0A0D3CLF9_BRAOL</name>
<proteinExistence type="predicted"/>
<reference evidence="4" key="2">
    <citation type="submission" date="2015-03" db="UniProtKB">
        <authorList>
            <consortium name="EnsemblPlants"/>
        </authorList>
    </citation>
    <scope>IDENTIFICATION</scope>
</reference>